<sequence length="55" mass="6293">MPPVPDKTVRCIIHKRGGEDIEFQAMHTFSPEQVKWFIAGSALNVVREKVKKSKK</sequence>
<gene>
    <name evidence="1" type="ORF">UFOPK4345_01212</name>
</gene>
<reference evidence="1" key="1">
    <citation type="submission" date="2020-05" db="EMBL/GenBank/DDBJ databases">
        <authorList>
            <person name="Chiriac C."/>
            <person name="Salcher M."/>
            <person name="Ghai R."/>
            <person name="Kavagutti S V."/>
        </authorList>
    </citation>
    <scope>NUCLEOTIDE SEQUENCE</scope>
</reference>
<dbReference type="InterPro" id="IPR015928">
    <property type="entry name" value="Aconitase/3IPM_dehydase_swvl"/>
</dbReference>
<dbReference type="AlphaFoldDB" id="A0A6J7USF8"/>
<accession>A0A6J7USF8</accession>
<dbReference type="Gene3D" id="3.20.19.10">
    <property type="entry name" value="Aconitase, domain 4"/>
    <property type="match status" value="1"/>
</dbReference>
<evidence type="ECO:0000313" key="1">
    <source>
        <dbReference type="EMBL" id="CAB5067408.1"/>
    </source>
</evidence>
<proteinExistence type="predicted"/>
<protein>
    <submittedName>
        <fullName evidence="1">Unannotated protein</fullName>
    </submittedName>
</protein>
<organism evidence="1">
    <name type="scientific">freshwater metagenome</name>
    <dbReference type="NCBI Taxonomy" id="449393"/>
    <lineage>
        <taxon>unclassified sequences</taxon>
        <taxon>metagenomes</taxon>
        <taxon>ecological metagenomes</taxon>
    </lineage>
</organism>
<name>A0A6J7USF8_9ZZZZ</name>
<dbReference type="EMBL" id="CAFBQV010000225">
    <property type="protein sequence ID" value="CAB5067408.1"/>
    <property type="molecule type" value="Genomic_DNA"/>
</dbReference>